<accession>A0A9Q3JS64</accession>
<sequence>MEYKIYLAIFLMTLHAAHALPYTARRPGGSEDQPWDDPPYFYEPDDPPLCKYRHKNNQRTCVKKGNCLC</sequence>
<name>A0A9Q3JS64_9BASI</name>
<keyword evidence="1" id="KW-0732">Signal</keyword>
<evidence type="ECO:0000313" key="2">
    <source>
        <dbReference type="EMBL" id="MBW0567376.1"/>
    </source>
</evidence>
<feature type="chain" id="PRO_5040266153" evidence="1">
    <location>
        <begin position="20"/>
        <end position="69"/>
    </location>
</feature>
<protein>
    <submittedName>
        <fullName evidence="2">Uncharacterized protein</fullName>
    </submittedName>
</protein>
<reference evidence="2" key="1">
    <citation type="submission" date="2021-03" db="EMBL/GenBank/DDBJ databases">
        <title>Draft genome sequence of rust myrtle Austropuccinia psidii MF-1, a brazilian biotype.</title>
        <authorList>
            <person name="Quecine M.C."/>
            <person name="Pachon D.M.R."/>
            <person name="Bonatelli M.L."/>
            <person name="Correr F.H."/>
            <person name="Franceschini L.M."/>
            <person name="Leite T.F."/>
            <person name="Margarido G.R.A."/>
            <person name="Almeida C.A."/>
            <person name="Ferrarezi J.A."/>
            <person name="Labate C.A."/>
        </authorList>
    </citation>
    <scope>NUCLEOTIDE SEQUENCE</scope>
    <source>
        <strain evidence="2">MF-1</strain>
    </source>
</reference>
<dbReference type="AlphaFoldDB" id="A0A9Q3JS64"/>
<keyword evidence="3" id="KW-1185">Reference proteome</keyword>
<organism evidence="2 3">
    <name type="scientific">Austropuccinia psidii MF-1</name>
    <dbReference type="NCBI Taxonomy" id="1389203"/>
    <lineage>
        <taxon>Eukaryota</taxon>
        <taxon>Fungi</taxon>
        <taxon>Dikarya</taxon>
        <taxon>Basidiomycota</taxon>
        <taxon>Pucciniomycotina</taxon>
        <taxon>Pucciniomycetes</taxon>
        <taxon>Pucciniales</taxon>
        <taxon>Sphaerophragmiaceae</taxon>
        <taxon>Austropuccinia</taxon>
    </lineage>
</organism>
<feature type="signal peptide" evidence="1">
    <location>
        <begin position="1"/>
        <end position="19"/>
    </location>
</feature>
<gene>
    <name evidence="2" type="ORF">O181_107091</name>
</gene>
<dbReference type="EMBL" id="AVOT02080744">
    <property type="protein sequence ID" value="MBW0567376.1"/>
    <property type="molecule type" value="Genomic_DNA"/>
</dbReference>
<evidence type="ECO:0000256" key="1">
    <source>
        <dbReference type="SAM" id="SignalP"/>
    </source>
</evidence>
<comment type="caution">
    <text evidence="2">The sequence shown here is derived from an EMBL/GenBank/DDBJ whole genome shotgun (WGS) entry which is preliminary data.</text>
</comment>
<evidence type="ECO:0000313" key="3">
    <source>
        <dbReference type="Proteomes" id="UP000765509"/>
    </source>
</evidence>
<proteinExistence type="predicted"/>
<dbReference type="Proteomes" id="UP000765509">
    <property type="component" value="Unassembled WGS sequence"/>
</dbReference>